<gene>
    <name evidence="2" type="ORF">EVEC_LOCUS12329</name>
</gene>
<dbReference type="AlphaFoldDB" id="A0A0N4VQ83"/>
<evidence type="ECO:0000313" key="3">
    <source>
        <dbReference type="Proteomes" id="UP000274131"/>
    </source>
</evidence>
<protein>
    <submittedName>
        <fullName evidence="4">Brain protein I3</fullName>
    </submittedName>
</protein>
<evidence type="ECO:0000313" key="4">
    <source>
        <dbReference type="WBParaSite" id="EVEC_0001317501-mRNA-1"/>
    </source>
</evidence>
<reference evidence="2 3" key="2">
    <citation type="submission" date="2018-10" db="EMBL/GenBank/DDBJ databases">
        <authorList>
            <consortium name="Pathogen Informatics"/>
        </authorList>
    </citation>
    <scope>NUCLEOTIDE SEQUENCE [LARGE SCALE GENOMIC DNA]</scope>
</reference>
<dbReference type="Proteomes" id="UP000274131">
    <property type="component" value="Unassembled WGS sequence"/>
</dbReference>
<dbReference type="EMBL" id="UXUI01014178">
    <property type="protein sequence ID" value="VDD97578.1"/>
    <property type="molecule type" value="Genomic_DNA"/>
</dbReference>
<name>A0A0N4VQ83_ENTVE</name>
<organism evidence="4">
    <name type="scientific">Enterobius vermicularis</name>
    <name type="common">Human pinworm</name>
    <dbReference type="NCBI Taxonomy" id="51028"/>
    <lineage>
        <taxon>Eukaryota</taxon>
        <taxon>Metazoa</taxon>
        <taxon>Ecdysozoa</taxon>
        <taxon>Nematoda</taxon>
        <taxon>Chromadorea</taxon>
        <taxon>Rhabditida</taxon>
        <taxon>Spirurina</taxon>
        <taxon>Oxyuridomorpha</taxon>
        <taxon>Oxyuroidea</taxon>
        <taxon>Oxyuridae</taxon>
        <taxon>Enterobius</taxon>
    </lineage>
</organism>
<proteinExistence type="predicted"/>
<keyword evidence="3" id="KW-1185">Reference proteome</keyword>
<evidence type="ECO:0000256" key="1">
    <source>
        <dbReference type="SAM" id="MobiDB-lite"/>
    </source>
</evidence>
<sequence>MPDVKNVNTVQEDRQHTAAVSEQPVKLESVLPSDEPGLLPDELNDNQAVGETSEDSIQIVHPLHRPVVGQILPPAIYSDISPYYGYASIHRTRPIIVLGYSYNPCCALHCGNPLRYRCKPSFRYYDPYSTDYSPQI</sequence>
<dbReference type="WBParaSite" id="EVEC_0001317501-mRNA-1">
    <property type="protein sequence ID" value="EVEC_0001317501-mRNA-1"/>
    <property type="gene ID" value="EVEC_0001317501"/>
</dbReference>
<feature type="region of interest" description="Disordered" evidence="1">
    <location>
        <begin position="1"/>
        <end position="25"/>
    </location>
</feature>
<evidence type="ECO:0000313" key="2">
    <source>
        <dbReference type="EMBL" id="VDD97578.1"/>
    </source>
</evidence>
<accession>A0A0N4VQ83</accession>
<reference evidence="4" key="1">
    <citation type="submission" date="2017-02" db="UniProtKB">
        <authorList>
            <consortium name="WormBaseParasite"/>
        </authorList>
    </citation>
    <scope>IDENTIFICATION</scope>
</reference>
<feature type="compositionally biased region" description="Polar residues" evidence="1">
    <location>
        <begin position="1"/>
        <end position="10"/>
    </location>
</feature>